<evidence type="ECO:0000256" key="1">
    <source>
        <dbReference type="SAM" id="MobiDB-lite"/>
    </source>
</evidence>
<accession>A0A9P5ZYI4</accession>
<reference evidence="2" key="1">
    <citation type="submission" date="2020-11" db="EMBL/GenBank/DDBJ databases">
        <authorList>
            <consortium name="DOE Joint Genome Institute"/>
            <person name="Ahrendt S."/>
            <person name="Riley R."/>
            <person name="Andreopoulos W."/>
            <person name="Labutti K."/>
            <person name="Pangilinan J."/>
            <person name="Ruiz-Duenas F.J."/>
            <person name="Barrasa J.M."/>
            <person name="Sanchez-Garcia M."/>
            <person name="Camarero S."/>
            <person name="Miyauchi S."/>
            <person name="Serrano A."/>
            <person name="Linde D."/>
            <person name="Babiker R."/>
            <person name="Drula E."/>
            <person name="Ayuso-Fernandez I."/>
            <person name="Pacheco R."/>
            <person name="Padilla G."/>
            <person name="Ferreira P."/>
            <person name="Barriuso J."/>
            <person name="Kellner H."/>
            <person name="Castanera R."/>
            <person name="Alfaro M."/>
            <person name="Ramirez L."/>
            <person name="Pisabarro A.G."/>
            <person name="Kuo A."/>
            <person name="Tritt A."/>
            <person name="Lipzen A."/>
            <person name="He G."/>
            <person name="Yan M."/>
            <person name="Ng V."/>
            <person name="Cullen D."/>
            <person name="Martin F."/>
            <person name="Rosso M.-N."/>
            <person name="Henrissat B."/>
            <person name="Hibbett D."/>
            <person name="Martinez A.T."/>
            <person name="Grigoriev I.V."/>
        </authorList>
    </citation>
    <scope>NUCLEOTIDE SEQUENCE</scope>
    <source>
        <strain evidence="2">ATCC 90797</strain>
    </source>
</reference>
<feature type="region of interest" description="Disordered" evidence="1">
    <location>
        <begin position="187"/>
        <end position="213"/>
    </location>
</feature>
<dbReference type="EMBL" id="MU154577">
    <property type="protein sequence ID" value="KAF9494071.1"/>
    <property type="molecule type" value="Genomic_DNA"/>
</dbReference>
<comment type="caution">
    <text evidence="2">The sequence shown here is derived from an EMBL/GenBank/DDBJ whole genome shotgun (WGS) entry which is preliminary data.</text>
</comment>
<sequence length="213" mass="23728">MDEPKQDVTVEAQDAKSPHFIRITSHGKIHNWVSFALNFFEKQTQGTLILHTLPPGLDHLLNGSTDLVEAKMEPPPKSDRGADLAPRLISVVEIIKREYLKILASSKSARLIGLHQYNEIGCLEDLEPAKQQSQVAEEERTANILRALEGKNYLKQKQTPYMKITLSMEPLGDLADKGATYQAPLRRHLSKSAKARAKKKVAKVANSDAMPVD</sequence>
<keyword evidence="3" id="KW-1185">Reference proteome</keyword>
<evidence type="ECO:0000313" key="3">
    <source>
        <dbReference type="Proteomes" id="UP000807025"/>
    </source>
</evidence>
<dbReference type="OrthoDB" id="424402at2759"/>
<evidence type="ECO:0000313" key="2">
    <source>
        <dbReference type="EMBL" id="KAF9494071.1"/>
    </source>
</evidence>
<organism evidence="2 3">
    <name type="scientific">Pleurotus eryngii</name>
    <name type="common">Boletus of the steppes</name>
    <dbReference type="NCBI Taxonomy" id="5323"/>
    <lineage>
        <taxon>Eukaryota</taxon>
        <taxon>Fungi</taxon>
        <taxon>Dikarya</taxon>
        <taxon>Basidiomycota</taxon>
        <taxon>Agaricomycotina</taxon>
        <taxon>Agaricomycetes</taxon>
        <taxon>Agaricomycetidae</taxon>
        <taxon>Agaricales</taxon>
        <taxon>Pleurotineae</taxon>
        <taxon>Pleurotaceae</taxon>
        <taxon>Pleurotus</taxon>
    </lineage>
</organism>
<dbReference type="AlphaFoldDB" id="A0A9P5ZYI4"/>
<dbReference type="Proteomes" id="UP000807025">
    <property type="component" value="Unassembled WGS sequence"/>
</dbReference>
<proteinExistence type="predicted"/>
<gene>
    <name evidence="2" type="ORF">BDN71DRAFT_1449395</name>
</gene>
<protein>
    <submittedName>
        <fullName evidence="2">Uncharacterized protein</fullName>
    </submittedName>
</protein>
<name>A0A9P5ZYI4_PLEER</name>
<feature type="compositionally biased region" description="Basic residues" evidence="1">
    <location>
        <begin position="187"/>
        <end position="202"/>
    </location>
</feature>